<evidence type="ECO:0000313" key="2">
    <source>
        <dbReference type="EMBL" id="JAH24526.1"/>
    </source>
</evidence>
<proteinExistence type="predicted"/>
<accession>A0A0E9R5U4</accession>
<dbReference type="EMBL" id="GBXM01084051">
    <property type="protein sequence ID" value="JAH24526.1"/>
    <property type="molecule type" value="Transcribed_RNA"/>
</dbReference>
<feature type="region of interest" description="Disordered" evidence="1">
    <location>
        <begin position="1"/>
        <end position="21"/>
    </location>
</feature>
<organism evidence="2">
    <name type="scientific">Anguilla anguilla</name>
    <name type="common">European freshwater eel</name>
    <name type="synonym">Muraena anguilla</name>
    <dbReference type="NCBI Taxonomy" id="7936"/>
    <lineage>
        <taxon>Eukaryota</taxon>
        <taxon>Metazoa</taxon>
        <taxon>Chordata</taxon>
        <taxon>Craniata</taxon>
        <taxon>Vertebrata</taxon>
        <taxon>Euteleostomi</taxon>
        <taxon>Actinopterygii</taxon>
        <taxon>Neopterygii</taxon>
        <taxon>Teleostei</taxon>
        <taxon>Anguilliformes</taxon>
        <taxon>Anguillidae</taxon>
        <taxon>Anguilla</taxon>
    </lineage>
</organism>
<feature type="compositionally biased region" description="Basic and acidic residues" evidence="1">
    <location>
        <begin position="9"/>
        <end position="21"/>
    </location>
</feature>
<dbReference type="AlphaFoldDB" id="A0A0E9R5U4"/>
<evidence type="ECO:0000256" key="1">
    <source>
        <dbReference type="SAM" id="MobiDB-lite"/>
    </source>
</evidence>
<name>A0A0E9R5U4_ANGAN</name>
<protein>
    <submittedName>
        <fullName evidence="2">Uncharacterized protein</fullName>
    </submittedName>
</protein>
<reference evidence="2" key="1">
    <citation type="submission" date="2014-11" db="EMBL/GenBank/DDBJ databases">
        <authorList>
            <person name="Amaro Gonzalez C."/>
        </authorList>
    </citation>
    <scope>NUCLEOTIDE SEQUENCE</scope>
</reference>
<reference evidence="2" key="2">
    <citation type="journal article" date="2015" name="Fish Shellfish Immunol.">
        <title>Early steps in the European eel (Anguilla anguilla)-Vibrio vulnificus interaction in the gills: Role of the RtxA13 toxin.</title>
        <authorList>
            <person name="Callol A."/>
            <person name="Pajuelo D."/>
            <person name="Ebbesson L."/>
            <person name="Teles M."/>
            <person name="MacKenzie S."/>
            <person name="Amaro C."/>
        </authorList>
    </citation>
    <scope>NUCLEOTIDE SEQUENCE</scope>
</reference>
<sequence length="21" mass="2609">MTRKQIIWDGKEEMNKQETNE</sequence>